<comment type="cofactor">
    <cofactor evidence="9">
        <name>Zn(2+)</name>
        <dbReference type="ChEBI" id="CHEBI:29105"/>
    </cofactor>
    <text evidence="9">Binds 1 zinc ion.</text>
</comment>
<accession>A0AAD2JNP5</accession>
<feature type="domain" description="Peptidase M3A/M3B catalytic" evidence="12">
    <location>
        <begin position="554"/>
        <end position="1067"/>
    </location>
</feature>
<dbReference type="InterPro" id="IPR045666">
    <property type="entry name" value="OpdA_N"/>
</dbReference>
<dbReference type="PANTHER" id="PTHR11804">
    <property type="entry name" value="PROTEASE M3 THIMET OLIGOPEPTIDASE-RELATED"/>
    <property type="match status" value="1"/>
</dbReference>
<feature type="domain" description="Oligopeptidase A N-terminal" evidence="13">
    <location>
        <begin position="304"/>
        <end position="388"/>
    </location>
</feature>
<proteinExistence type="inferred from homology"/>
<evidence type="ECO:0000256" key="3">
    <source>
        <dbReference type="ARBA" id="ARBA00022723"/>
    </source>
</evidence>
<dbReference type="InterPro" id="IPR024079">
    <property type="entry name" value="MetalloPept_cat_dom_sf"/>
</dbReference>
<dbReference type="InterPro" id="IPR034005">
    <property type="entry name" value="M3A_DCP"/>
</dbReference>
<feature type="signal peptide" evidence="11">
    <location>
        <begin position="1"/>
        <end position="20"/>
    </location>
</feature>
<dbReference type="SUPFAM" id="SSF55486">
    <property type="entry name" value="Metalloproteases ('zincins'), catalytic domain"/>
    <property type="match status" value="1"/>
</dbReference>
<dbReference type="Proteomes" id="UP001295423">
    <property type="component" value="Unassembled WGS sequence"/>
</dbReference>
<keyword evidence="5 9" id="KW-0862">Zinc</keyword>
<evidence type="ECO:0000313" key="15">
    <source>
        <dbReference type="Proteomes" id="UP001295423"/>
    </source>
</evidence>
<dbReference type="InterPro" id="IPR045090">
    <property type="entry name" value="Pept_M3A_M3B"/>
</dbReference>
<dbReference type="InterPro" id="IPR001567">
    <property type="entry name" value="Pept_M3A_M3B_dom"/>
</dbReference>
<keyword evidence="6 9" id="KW-0482">Metalloprotease</keyword>
<dbReference type="Gene3D" id="1.10.1370.40">
    <property type="match status" value="1"/>
</dbReference>
<comment type="similarity">
    <text evidence="1 9">Belongs to the peptidase M3 family.</text>
</comment>
<evidence type="ECO:0000256" key="7">
    <source>
        <dbReference type="ARBA" id="ARBA00024603"/>
    </source>
</evidence>
<dbReference type="GO" id="GO:0004222">
    <property type="term" value="F:metalloendopeptidase activity"/>
    <property type="evidence" value="ECO:0007669"/>
    <property type="project" value="UniProtKB-EC"/>
</dbReference>
<dbReference type="Pfam" id="PF19310">
    <property type="entry name" value="TOP_N"/>
    <property type="match status" value="1"/>
</dbReference>
<dbReference type="EMBL" id="CAKOGP040002325">
    <property type="protein sequence ID" value="CAJ1967398.1"/>
    <property type="molecule type" value="Genomic_DNA"/>
</dbReference>
<organism evidence="14 15">
    <name type="scientific">Cylindrotheca closterium</name>
    <dbReference type="NCBI Taxonomy" id="2856"/>
    <lineage>
        <taxon>Eukaryota</taxon>
        <taxon>Sar</taxon>
        <taxon>Stramenopiles</taxon>
        <taxon>Ochrophyta</taxon>
        <taxon>Bacillariophyta</taxon>
        <taxon>Bacillariophyceae</taxon>
        <taxon>Bacillariophycidae</taxon>
        <taxon>Bacillariales</taxon>
        <taxon>Bacillariaceae</taxon>
        <taxon>Cylindrotheca</taxon>
    </lineage>
</organism>
<dbReference type="EC" id="3.4.24.70" evidence="8"/>
<feature type="region of interest" description="Disordered" evidence="10">
    <location>
        <begin position="22"/>
        <end position="54"/>
    </location>
</feature>
<dbReference type="GO" id="GO:0046872">
    <property type="term" value="F:metal ion binding"/>
    <property type="evidence" value="ECO:0007669"/>
    <property type="project" value="UniProtKB-UniRule"/>
</dbReference>
<evidence type="ECO:0000259" key="13">
    <source>
        <dbReference type="Pfam" id="PF19310"/>
    </source>
</evidence>
<dbReference type="Gene3D" id="1.10.1370.10">
    <property type="entry name" value="Neurolysin, domain 3"/>
    <property type="match status" value="1"/>
</dbReference>
<evidence type="ECO:0000256" key="6">
    <source>
        <dbReference type="ARBA" id="ARBA00023049"/>
    </source>
</evidence>
<gene>
    <name evidence="14" type="ORF">CYCCA115_LOCUS22755</name>
</gene>
<feature type="chain" id="PRO_5042292301" description="oligopeptidase A" evidence="11">
    <location>
        <begin position="21"/>
        <end position="1070"/>
    </location>
</feature>
<feature type="region of interest" description="Disordered" evidence="10">
    <location>
        <begin position="1002"/>
        <end position="1021"/>
    </location>
</feature>
<evidence type="ECO:0000256" key="4">
    <source>
        <dbReference type="ARBA" id="ARBA00022801"/>
    </source>
</evidence>
<dbReference type="InterPro" id="IPR024077">
    <property type="entry name" value="Neurolysin/TOP_dom2"/>
</dbReference>
<comment type="catalytic activity">
    <reaction evidence="7">
        <text>Hydrolysis of oligopeptides, with broad specificity. Gly or Ala commonly occur as P1 or P1' residues, but more distant residues are also important, as is shown by the fact that Z-Gly-Pro-Gly-|-Gly-Pro-Ala is cleaved, but not Z-(Gly)(5).</text>
        <dbReference type="EC" id="3.4.24.70"/>
    </reaction>
</comment>
<dbReference type="CDD" id="cd06456">
    <property type="entry name" value="M3A_DCP"/>
    <property type="match status" value="1"/>
</dbReference>
<dbReference type="GO" id="GO:0006508">
    <property type="term" value="P:proteolysis"/>
    <property type="evidence" value="ECO:0007669"/>
    <property type="project" value="UniProtKB-KW"/>
</dbReference>
<dbReference type="FunFam" id="3.40.390.10:FF:000009">
    <property type="entry name" value="Oligopeptidase A"/>
    <property type="match status" value="1"/>
</dbReference>
<dbReference type="GO" id="GO:0005829">
    <property type="term" value="C:cytosol"/>
    <property type="evidence" value="ECO:0007669"/>
    <property type="project" value="UniProtKB-ARBA"/>
</dbReference>
<evidence type="ECO:0000256" key="1">
    <source>
        <dbReference type="ARBA" id="ARBA00006040"/>
    </source>
</evidence>
<evidence type="ECO:0000256" key="10">
    <source>
        <dbReference type="SAM" id="MobiDB-lite"/>
    </source>
</evidence>
<evidence type="ECO:0000256" key="5">
    <source>
        <dbReference type="ARBA" id="ARBA00022833"/>
    </source>
</evidence>
<dbReference type="AlphaFoldDB" id="A0AAD2JNP5"/>
<dbReference type="Pfam" id="PF01432">
    <property type="entry name" value="Peptidase_M3"/>
    <property type="match status" value="1"/>
</dbReference>
<evidence type="ECO:0000256" key="9">
    <source>
        <dbReference type="RuleBase" id="RU003435"/>
    </source>
</evidence>
<evidence type="ECO:0000259" key="12">
    <source>
        <dbReference type="Pfam" id="PF01432"/>
    </source>
</evidence>
<keyword evidence="3 9" id="KW-0479">Metal-binding</keyword>
<evidence type="ECO:0000256" key="8">
    <source>
        <dbReference type="ARBA" id="ARBA00026100"/>
    </source>
</evidence>
<name>A0AAD2JNP5_9STRA</name>
<comment type="caution">
    <text evidence="14">The sequence shown here is derived from an EMBL/GenBank/DDBJ whole genome shotgun (WGS) entry which is preliminary data.</text>
</comment>
<protein>
    <recommendedName>
        <fullName evidence="8">oligopeptidase A</fullName>
        <ecNumber evidence="8">3.4.24.70</ecNumber>
    </recommendedName>
</protein>
<sequence>MNFKLILFLLVECTRIHTDALSFPDPSLPGSRRGPYSDYSNRPPSYNDVPTPYNDGYDLPPRYNGVYDMPPYYNGMQPFNYNDGQGMTPAYSNGLDTQPSYDSQAGIQPSSNRQIAAIPLSADVPLSDMTAYSNGLDTRAQPSYNSRAGMQSSSNSQIAAIPLSADVPLSDMTAYRNGIDTQPSYNCQAGIVDSSSTSQVPAIPLSDMTAAKADTNGVDVASRTDFFATHLSPMDNNPLLHQENCLPKFSRIRAQHIAPALEKKIETMKLEFELFESYLNMKASSVAPNTGIMNSKDDSEKLELSCMLDQLDSIKHILDHTWTIVSHLHAVKNDNDLRKTYEQYQRVVLKASSQFYQSEALFDALQKQLEEQVKSNEKQQKELSNNIKENRAITPVDSIITDKVYEQQQEQRALESILRSMKEGGVGMKSKEDQDRFNEIQLRLASLATKFSHNILDETQALFMTISDQSLMDGVPESILLQWNNAYRKEMARLGYIGISDTRNPNDSTSFNGWSSNGPVSYEEQQYEEEMRNLGWKTGPWRVTMDQSSYLSAMKHIRDRPLRQQIYMAHLQRASEKSPDKNNIPVIEEILQLRKEMAKLLGYDSYAELSLSSKMASSTDAITKLSDFVLAKALPAAKKELEEVTKFAHASGGLMETDASGCRVPVPLEPWDISYWTERLKESKFDLTEEELRPYFAHPNVIHGLFQLVNRLFDVTIKEDVADKWHPDVSFYNLYDNASGKHIASFYLDPYFRPLNKRGGAWMSSCVAKSRALRNDLPVAYVSYNVHPPAERQQQQQGGRPSLLTFREVETVFHEFGHALQHLLTTASVGEVSGINGIEWDAVEIPSQFMERWCYDRDTLYSFARHWQSHQPLPEAMYEKLLQQKVFGAGMKTCKQLYYGQLDLALHGTTSAISTFDENDETIQSQYFLKQPKTTIFDVQRKVAEKYLPPSMMPLLKEDRYLCSFSHIFAGGYSAGYYSYLWADLMSADAFGAFEAVLNDSPSTTGTQGTNNNNNNNNNNKEDELKVIGKRFRDTFLSLGGGIPPDQVFEIFRGRTPTATAFLEQSGLQE</sequence>
<dbReference type="Gene3D" id="3.40.390.10">
    <property type="entry name" value="Collagenase (Catalytic Domain)"/>
    <property type="match status" value="1"/>
</dbReference>
<keyword evidence="15" id="KW-1185">Reference proteome</keyword>
<reference evidence="14" key="1">
    <citation type="submission" date="2023-08" db="EMBL/GenBank/DDBJ databases">
        <authorList>
            <person name="Audoor S."/>
            <person name="Bilcke G."/>
        </authorList>
    </citation>
    <scope>NUCLEOTIDE SEQUENCE</scope>
</reference>
<dbReference type="PANTHER" id="PTHR11804:SF83">
    <property type="entry name" value="LD37516P"/>
    <property type="match status" value="1"/>
</dbReference>
<dbReference type="GO" id="GO:0006518">
    <property type="term" value="P:peptide metabolic process"/>
    <property type="evidence" value="ECO:0007669"/>
    <property type="project" value="TreeGrafter"/>
</dbReference>
<evidence type="ECO:0000256" key="11">
    <source>
        <dbReference type="SAM" id="SignalP"/>
    </source>
</evidence>
<keyword evidence="2 9" id="KW-0645">Protease</keyword>
<keyword evidence="4 9" id="KW-0378">Hydrolase</keyword>
<keyword evidence="11" id="KW-0732">Signal</keyword>
<evidence type="ECO:0000313" key="14">
    <source>
        <dbReference type="EMBL" id="CAJ1967398.1"/>
    </source>
</evidence>
<evidence type="ECO:0000256" key="2">
    <source>
        <dbReference type="ARBA" id="ARBA00022670"/>
    </source>
</evidence>